<dbReference type="EC" id="2.7.1.26" evidence="15"/>
<keyword evidence="7 15" id="KW-0548">Nucleotidyltransferase</keyword>
<evidence type="ECO:0000256" key="14">
    <source>
        <dbReference type="ARBA" id="ARBA00049494"/>
    </source>
</evidence>
<comment type="pathway">
    <text evidence="2 15">Cofactor biosynthesis; FAD biosynthesis; FAD from FMN: step 1/1.</text>
</comment>
<dbReference type="PIRSF" id="PIRSF004491">
    <property type="entry name" value="FAD_Synth"/>
    <property type="match status" value="1"/>
</dbReference>
<keyword evidence="12" id="KW-0511">Multifunctional enzyme</keyword>
<dbReference type="AlphaFoldDB" id="A0A1G7M276"/>
<dbReference type="SUPFAM" id="SSF82114">
    <property type="entry name" value="Riboflavin kinase-like"/>
    <property type="match status" value="1"/>
</dbReference>
<dbReference type="SMART" id="SM00904">
    <property type="entry name" value="Flavokinase"/>
    <property type="match status" value="1"/>
</dbReference>
<evidence type="ECO:0000256" key="4">
    <source>
        <dbReference type="ARBA" id="ARBA00022630"/>
    </source>
</evidence>
<keyword evidence="5 15" id="KW-0288">FMN</keyword>
<keyword evidence="8 15" id="KW-0547">Nucleotide-binding</keyword>
<dbReference type="GO" id="GO:0009398">
    <property type="term" value="P:FMN biosynthetic process"/>
    <property type="evidence" value="ECO:0007669"/>
    <property type="project" value="UniProtKB-UniRule"/>
</dbReference>
<dbReference type="InterPro" id="IPR015864">
    <property type="entry name" value="FAD_synthase"/>
</dbReference>
<keyword evidence="4 15" id="KW-0285">Flavoprotein</keyword>
<evidence type="ECO:0000256" key="2">
    <source>
        <dbReference type="ARBA" id="ARBA00004726"/>
    </source>
</evidence>
<evidence type="ECO:0000256" key="1">
    <source>
        <dbReference type="ARBA" id="ARBA00002121"/>
    </source>
</evidence>
<dbReference type="Pfam" id="PF06574">
    <property type="entry name" value="FAD_syn"/>
    <property type="match status" value="1"/>
</dbReference>
<dbReference type="InterPro" id="IPR023468">
    <property type="entry name" value="Riboflavin_kinase"/>
</dbReference>
<dbReference type="Gene3D" id="3.40.50.620">
    <property type="entry name" value="HUPs"/>
    <property type="match status" value="1"/>
</dbReference>
<keyword evidence="9 15" id="KW-0418">Kinase</keyword>
<proteinExistence type="inferred from homology"/>
<comment type="similarity">
    <text evidence="15">Belongs to the ribF family.</text>
</comment>
<dbReference type="UniPathway" id="UPA00277">
    <property type="reaction ID" value="UER00407"/>
</dbReference>
<dbReference type="FunFam" id="3.40.50.620:FF:000021">
    <property type="entry name" value="Riboflavin biosynthesis protein"/>
    <property type="match status" value="1"/>
</dbReference>
<dbReference type="Pfam" id="PF01687">
    <property type="entry name" value="Flavokinase"/>
    <property type="match status" value="1"/>
</dbReference>
<dbReference type="EC" id="2.7.7.2" evidence="15"/>
<accession>A0A1G7M276</accession>
<keyword evidence="10 15" id="KW-0274">FAD</keyword>
<dbReference type="InterPro" id="IPR023465">
    <property type="entry name" value="Riboflavin_kinase_dom_sf"/>
</dbReference>
<dbReference type="PANTHER" id="PTHR22749">
    <property type="entry name" value="RIBOFLAVIN KINASE/FMN ADENYLYLTRANSFERASE"/>
    <property type="match status" value="1"/>
</dbReference>
<evidence type="ECO:0000259" key="16">
    <source>
        <dbReference type="SMART" id="SM00904"/>
    </source>
</evidence>
<name>A0A1G7M276_9BACT</name>
<comment type="catalytic activity">
    <reaction evidence="13 15">
        <text>riboflavin + ATP = FMN + ADP + H(+)</text>
        <dbReference type="Rhea" id="RHEA:14357"/>
        <dbReference type="ChEBI" id="CHEBI:15378"/>
        <dbReference type="ChEBI" id="CHEBI:30616"/>
        <dbReference type="ChEBI" id="CHEBI:57986"/>
        <dbReference type="ChEBI" id="CHEBI:58210"/>
        <dbReference type="ChEBI" id="CHEBI:456216"/>
        <dbReference type="EC" id="2.7.1.26"/>
    </reaction>
</comment>
<protein>
    <recommendedName>
        <fullName evidence="15">Riboflavin biosynthesis protein</fullName>
    </recommendedName>
    <domain>
        <recommendedName>
            <fullName evidence="15">Riboflavin kinase</fullName>
            <ecNumber evidence="15">2.7.1.26</ecNumber>
        </recommendedName>
        <alternativeName>
            <fullName evidence="15">Flavokinase</fullName>
        </alternativeName>
    </domain>
    <domain>
        <recommendedName>
            <fullName evidence="15">FMN adenylyltransferase</fullName>
            <ecNumber evidence="15">2.7.7.2</ecNumber>
        </recommendedName>
        <alternativeName>
            <fullName evidence="15">FAD pyrophosphorylase</fullName>
        </alternativeName>
        <alternativeName>
            <fullName evidence="15">FAD synthase</fullName>
        </alternativeName>
    </domain>
</protein>
<dbReference type="PANTHER" id="PTHR22749:SF6">
    <property type="entry name" value="RIBOFLAVIN KINASE"/>
    <property type="match status" value="1"/>
</dbReference>
<evidence type="ECO:0000256" key="7">
    <source>
        <dbReference type="ARBA" id="ARBA00022695"/>
    </source>
</evidence>
<evidence type="ECO:0000256" key="6">
    <source>
        <dbReference type="ARBA" id="ARBA00022679"/>
    </source>
</evidence>
<comment type="catalytic activity">
    <reaction evidence="14 15">
        <text>FMN + ATP + H(+) = FAD + diphosphate</text>
        <dbReference type="Rhea" id="RHEA:17237"/>
        <dbReference type="ChEBI" id="CHEBI:15378"/>
        <dbReference type="ChEBI" id="CHEBI:30616"/>
        <dbReference type="ChEBI" id="CHEBI:33019"/>
        <dbReference type="ChEBI" id="CHEBI:57692"/>
        <dbReference type="ChEBI" id="CHEBI:58210"/>
        <dbReference type="EC" id="2.7.7.2"/>
    </reaction>
</comment>
<dbReference type="Gene3D" id="2.40.30.30">
    <property type="entry name" value="Riboflavin kinase-like"/>
    <property type="match status" value="1"/>
</dbReference>
<evidence type="ECO:0000256" key="8">
    <source>
        <dbReference type="ARBA" id="ARBA00022741"/>
    </source>
</evidence>
<dbReference type="UniPathway" id="UPA00276">
    <property type="reaction ID" value="UER00406"/>
</dbReference>
<keyword evidence="11 15" id="KW-0067">ATP-binding</keyword>
<evidence type="ECO:0000313" key="18">
    <source>
        <dbReference type="Proteomes" id="UP000182427"/>
    </source>
</evidence>
<dbReference type="Proteomes" id="UP000182427">
    <property type="component" value="Chromosome I"/>
</dbReference>
<dbReference type="GO" id="GO:0008531">
    <property type="term" value="F:riboflavin kinase activity"/>
    <property type="evidence" value="ECO:0007669"/>
    <property type="project" value="UniProtKB-UniRule"/>
</dbReference>
<dbReference type="CDD" id="cd02064">
    <property type="entry name" value="FAD_synthetase_N"/>
    <property type="match status" value="1"/>
</dbReference>
<evidence type="ECO:0000256" key="15">
    <source>
        <dbReference type="PIRNR" id="PIRNR004491"/>
    </source>
</evidence>
<evidence type="ECO:0000313" key="17">
    <source>
        <dbReference type="EMBL" id="SDF55279.1"/>
    </source>
</evidence>
<evidence type="ECO:0000256" key="13">
    <source>
        <dbReference type="ARBA" id="ARBA00047880"/>
    </source>
</evidence>
<evidence type="ECO:0000256" key="11">
    <source>
        <dbReference type="ARBA" id="ARBA00022840"/>
    </source>
</evidence>
<dbReference type="GO" id="GO:0003919">
    <property type="term" value="F:FMN adenylyltransferase activity"/>
    <property type="evidence" value="ECO:0007669"/>
    <property type="project" value="UniProtKB-UniRule"/>
</dbReference>
<evidence type="ECO:0000256" key="9">
    <source>
        <dbReference type="ARBA" id="ARBA00022777"/>
    </source>
</evidence>
<comment type="pathway">
    <text evidence="3 15">Cofactor biosynthesis; FMN biosynthesis; FMN from riboflavin (ATP route): step 1/1.</text>
</comment>
<dbReference type="OrthoDB" id="9803667at2"/>
<feature type="domain" description="Riboflavin kinase" evidence="16">
    <location>
        <begin position="183"/>
        <end position="312"/>
    </location>
</feature>
<dbReference type="SUPFAM" id="SSF52374">
    <property type="entry name" value="Nucleotidylyl transferase"/>
    <property type="match status" value="1"/>
</dbReference>
<dbReference type="InterPro" id="IPR002606">
    <property type="entry name" value="Riboflavin_kinase_bac"/>
</dbReference>
<dbReference type="EMBL" id="LT629690">
    <property type="protein sequence ID" value="SDF55279.1"/>
    <property type="molecule type" value="Genomic_DNA"/>
</dbReference>
<dbReference type="GO" id="GO:0006747">
    <property type="term" value="P:FAD biosynthetic process"/>
    <property type="evidence" value="ECO:0007669"/>
    <property type="project" value="UniProtKB-UniRule"/>
</dbReference>
<evidence type="ECO:0000256" key="5">
    <source>
        <dbReference type="ARBA" id="ARBA00022643"/>
    </source>
</evidence>
<dbReference type="InterPro" id="IPR014729">
    <property type="entry name" value="Rossmann-like_a/b/a_fold"/>
</dbReference>
<dbReference type="NCBIfam" id="TIGR00083">
    <property type="entry name" value="ribF"/>
    <property type="match status" value="1"/>
</dbReference>
<keyword evidence="6 15" id="KW-0808">Transferase</keyword>
<sequence length="322" mass="35352">MNIYRSLAEVPADLGPTVVTIGNFDGVHCGHQTVIREVIARARALNAKAVLVTLDPHPTRVLRPERKLQLITPTDVKLELLEKTGLDAVLLLPFTREFAATSAKDFCTAVLHDTLHAVEVHEGENFRFGSGAAGDTHSLEALGQTLGFTAKTFAAIESGRTSISSSRIRHAVAEGDMAATRHMLGREFFVDSTPARGRGYGTKYAVPTINLAAYDDLLPAHGVYITDLRIGSGDDAITFEGVTNIGNRPTFGADSFAVETYLLRFHPVDLTEETPLRMAFHKRLRSEQKFADPNALKTQIFKDVARAERWFALRRALSNRAN</sequence>
<organism evidence="17 18">
    <name type="scientific">Terriglobus roseus</name>
    <dbReference type="NCBI Taxonomy" id="392734"/>
    <lineage>
        <taxon>Bacteria</taxon>
        <taxon>Pseudomonadati</taxon>
        <taxon>Acidobacteriota</taxon>
        <taxon>Terriglobia</taxon>
        <taxon>Terriglobales</taxon>
        <taxon>Acidobacteriaceae</taxon>
        <taxon>Terriglobus</taxon>
    </lineage>
</organism>
<gene>
    <name evidence="17" type="ORF">SAMN05444167_2669</name>
</gene>
<evidence type="ECO:0000256" key="10">
    <source>
        <dbReference type="ARBA" id="ARBA00022827"/>
    </source>
</evidence>
<evidence type="ECO:0000256" key="12">
    <source>
        <dbReference type="ARBA" id="ARBA00023268"/>
    </source>
</evidence>
<dbReference type="RefSeq" id="WP_083345572.1">
    <property type="nucleotide sequence ID" value="NZ_LT629690.1"/>
</dbReference>
<comment type="function">
    <text evidence="1">Catalyzes the phosphorylation of riboflavin to FMN followed by the adenylation of FMN to FAD.</text>
</comment>
<evidence type="ECO:0000256" key="3">
    <source>
        <dbReference type="ARBA" id="ARBA00005201"/>
    </source>
</evidence>
<dbReference type="GO" id="GO:0005524">
    <property type="term" value="F:ATP binding"/>
    <property type="evidence" value="ECO:0007669"/>
    <property type="project" value="UniProtKB-UniRule"/>
</dbReference>
<dbReference type="InterPro" id="IPR015865">
    <property type="entry name" value="Riboflavin_kinase_bac/euk"/>
</dbReference>
<keyword evidence="18" id="KW-1185">Reference proteome</keyword>
<reference evidence="17 18" key="1">
    <citation type="submission" date="2016-10" db="EMBL/GenBank/DDBJ databases">
        <authorList>
            <person name="de Groot N.N."/>
        </authorList>
    </citation>
    <scope>NUCLEOTIDE SEQUENCE [LARGE SCALE GENOMIC DNA]</scope>
    <source>
        <strain evidence="17 18">GAS232</strain>
    </source>
</reference>
<dbReference type="GO" id="GO:0009231">
    <property type="term" value="P:riboflavin biosynthetic process"/>
    <property type="evidence" value="ECO:0007669"/>
    <property type="project" value="InterPro"/>
</dbReference>